<proteinExistence type="predicted"/>
<keyword evidence="2" id="KW-1185">Reference proteome</keyword>
<evidence type="ECO:0000313" key="1">
    <source>
        <dbReference type="EMBL" id="KAF2243177.1"/>
    </source>
</evidence>
<accession>A0A6A6HYS4</accession>
<gene>
    <name evidence="1" type="ORF">BU26DRAFT_127725</name>
</gene>
<reference evidence="1" key="1">
    <citation type="journal article" date="2020" name="Stud. Mycol.">
        <title>101 Dothideomycetes genomes: a test case for predicting lifestyles and emergence of pathogens.</title>
        <authorList>
            <person name="Haridas S."/>
            <person name="Albert R."/>
            <person name="Binder M."/>
            <person name="Bloem J."/>
            <person name="Labutti K."/>
            <person name="Salamov A."/>
            <person name="Andreopoulos B."/>
            <person name="Baker S."/>
            <person name="Barry K."/>
            <person name="Bills G."/>
            <person name="Bluhm B."/>
            <person name="Cannon C."/>
            <person name="Castanera R."/>
            <person name="Culley D."/>
            <person name="Daum C."/>
            <person name="Ezra D."/>
            <person name="Gonzalez J."/>
            <person name="Henrissat B."/>
            <person name="Kuo A."/>
            <person name="Liang C."/>
            <person name="Lipzen A."/>
            <person name="Lutzoni F."/>
            <person name="Magnuson J."/>
            <person name="Mondo S."/>
            <person name="Nolan M."/>
            <person name="Ohm R."/>
            <person name="Pangilinan J."/>
            <person name="Park H.-J."/>
            <person name="Ramirez L."/>
            <person name="Alfaro M."/>
            <person name="Sun H."/>
            <person name="Tritt A."/>
            <person name="Yoshinaga Y."/>
            <person name="Zwiers L.-H."/>
            <person name="Turgeon B."/>
            <person name="Goodwin S."/>
            <person name="Spatafora J."/>
            <person name="Crous P."/>
            <person name="Grigoriev I."/>
        </authorList>
    </citation>
    <scope>NUCLEOTIDE SEQUENCE</scope>
    <source>
        <strain evidence="1">CBS 122368</strain>
    </source>
</reference>
<dbReference type="OrthoDB" id="5397557at2759"/>
<dbReference type="GeneID" id="54572931"/>
<protein>
    <submittedName>
        <fullName evidence="1">Uncharacterized protein</fullName>
    </submittedName>
</protein>
<sequence>MLRGTHQRAWTKPLNWNLHATILFGETRTPFSLYVRAEPAGSQCQAFPQFLALPAELQLRVLGFCDPPTLFWLMQASPATRLEAEKLFWSHPDAWYSVECHWVLDGGFAGYAHLAPEFVARVERVEVDFADIEELWTDPVAQICGTASMALSHGRTERLRRFWQTLRRRLPRVTCVVISESRPRKARESLPQDLQALLQMCPSSISVLASLLFWDVPERRKSAERSLWRLAPTSAGTPGDWEEVNPVWTRQSILPPPKEFRGPVGAYERTRYKFLLYGLRRTAAQLLRLEARERHHFHGRREPFGCPYPGCEAWFNLPGEWTLHATYTRHDYEAVAPNAFKASFDQLEGDLERMLQQDIHGPKRTMLEDWGEEGSNKRQAAEQAFLHQLDFDPLYTHVKPARETLAWALYTEDMDPSSAS</sequence>
<dbReference type="Proteomes" id="UP000800094">
    <property type="component" value="Unassembled WGS sequence"/>
</dbReference>
<name>A0A6A6HYS4_9PLEO</name>
<evidence type="ECO:0000313" key="2">
    <source>
        <dbReference type="Proteomes" id="UP000800094"/>
    </source>
</evidence>
<dbReference type="EMBL" id="ML987206">
    <property type="protein sequence ID" value="KAF2243177.1"/>
    <property type="molecule type" value="Genomic_DNA"/>
</dbReference>
<dbReference type="AlphaFoldDB" id="A0A6A6HYS4"/>
<organism evidence="1 2">
    <name type="scientific">Trematosphaeria pertusa</name>
    <dbReference type="NCBI Taxonomy" id="390896"/>
    <lineage>
        <taxon>Eukaryota</taxon>
        <taxon>Fungi</taxon>
        <taxon>Dikarya</taxon>
        <taxon>Ascomycota</taxon>
        <taxon>Pezizomycotina</taxon>
        <taxon>Dothideomycetes</taxon>
        <taxon>Pleosporomycetidae</taxon>
        <taxon>Pleosporales</taxon>
        <taxon>Massarineae</taxon>
        <taxon>Trematosphaeriaceae</taxon>
        <taxon>Trematosphaeria</taxon>
    </lineage>
</organism>
<dbReference type="RefSeq" id="XP_033678181.1">
    <property type="nucleotide sequence ID" value="XM_033819601.1"/>
</dbReference>